<dbReference type="PANTHER" id="PTHR10363:SF2">
    <property type="entry name" value="BLEOMYCIN HYDROLASE"/>
    <property type="match status" value="1"/>
</dbReference>
<organism evidence="11 12">
    <name type="scientific">Crucibulum laeve</name>
    <dbReference type="NCBI Taxonomy" id="68775"/>
    <lineage>
        <taxon>Eukaryota</taxon>
        <taxon>Fungi</taxon>
        <taxon>Dikarya</taxon>
        <taxon>Basidiomycota</taxon>
        <taxon>Agaricomycotina</taxon>
        <taxon>Agaricomycetes</taxon>
        <taxon>Agaricomycetidae</taxon>
        <taxon>Agaricales</taxon>
        <taxon>Agaricineae</taxon>
        <taxon>Nidulariaceae</taxon>
        <taxon>Crucibulum</taxon>
    </lineage>
</organism>
<proteinExistence type="inferred from homology"/>
<dbReference type="PROSITE" id="PS00139">
    <property type="entry name" value="THIOL_PROTEASE_CYS"/>
    <property type="match status" value="1"/>
</dbReference>
<dbReference type="GO" id="GO:0009636">
    <property type="term" value="P:response to toxic substance"/>
    <property type="evidence" value="ECO:0007669"/>
    <property type="project" value="TreeGrafter"/>
</dbReference>
<evidence type="ECO:0000256" key="3">
    <source>
        <dbReference type="ARBA" id="ARBA00016900"/>
    </source>
</evidence>
<dbReference type="STRING" id="68775.A0A5C3MH72"/>
<evidence type="ECO:0000256" key="6">
    <source>
        <dbReference type="ARBA" id="ARBA00022807"/>
    </source>
</evidence>
<keyword evidence="6 9" id="KW-0788">Thiol protease</keyword>
<dbReference type="EC" id="3.4.22.40" evidence="2 9"/>
<comment type="function">
    <text evidence="7">The normal physiological role of the enzyme is unknown, but it is not essential for the viability of yeast cells. Has aminopeptidase activity, shortening substrate peptides sequentially by 1 amino acid. Has bleomycin hydrolase activity, which can protect the cell from the toxic effects of bleomycin. Has homocysteine-thiolactonase activity, protecting the cell against homocysteine toxicity. Acts as a repressor in the GAL4 regulatory system, but this does not require either the peptidase or nucleic acid-binding activities.</text>
</comment>
<evidence type="ECO:0000256" key="8">
    <source>
        <dbReference type="ARBA" id="ARBA00026080"/>
    </source>
</evidence>
<dbReference type="InterPro" id="IPR004134">
    <property type="entry name" value="Peptidase_C1B"/>
</dbReference>
<dbReference type="Pfam" id="PF03051">
    <property type="entry name" value="Peptidase_C1_2"/>
    <property type="match status" value="1"/>
</dbReference>
<sequence>MGNNTSSHSRIPTPTHYAFEHNRDLEEKQVELNAHKLSASLSALQVTAPLSEDGSLTLGHVSGWEGIASKDPKLQLARTILSQTDIRSALISRSAKVADQHIFNHLVDFKTGPVTNQKSSGRCWLFATTNVIRYGIMKKLKLKDFQLSQSYLFFWDKLNKSNYYLELMIENADLPVDDRLINHLSGDLISDGGQWDMAVNLLENYGLVPQSIYPESTHSSLSSPLNSLLKTKLREHALILRKLSSSLKQANVREQTVLAALRTKKEELMKEVYNIMTATLGVPPNPSKKFVWEYLDADGKAGRWEGSPREYYEQFATKPYAPSDSFSLINDPRNEYSKLYTVDKLGNIWGGRSILYVNTEIENMKQTVIKMVKGGTPVFFGCDVGKFSDSAAGIMDTALFEYESAFSITLGLTKAERLQINESAMTHAMVISGVHLDSEGRPIRYKVENSWGETAGNEGWFVMTDRWFEEFVYQIVVPKALAPKDLVDVYEKGEKVVLPPWDPMGTLA</sequence>
<evidence type="ECO:0000256" key="4">
    <source>
        <dbReference type="ARBA" id="ARBA00022670"/>
    </source>
</evidence>
<dbReference type="GO" id="GO:0006508">
    <property type="term" value="P:proteolysis"/>
    <property type="evidence" value="ECO:0007669"/>
    <property type="project" value="UniProtKB-KW"/>
</dbReference>
<keyword evidence="5 9" id="KW-0378">Hydrolase</keyword>
<dbReference type="CDD" id="cd00585">
    <property type="entry name" value="Peptidase_C1B"/>
    <property type="match status" value="1"/>
</dbReference>
<dbReference type="Gene3D" id="3.90.70.10">
    <property type="entry name" value="Cysteine proteinases"/>
    <property type="match status" value="1"/>
</dbReference>
<evidence type="ECO:0000256" key="5">
    <source>
        <dbReference type="ARBA" id="ARBA00022801"/>
    </source>
</evidence>
<dbReference type="PIRSF" id="PIRSF005700">
    <property type="entry name" value="PepC"/>
    <property type="match status" value="1"/>
</dbReference>
<comment type="subunit">
    <text evidence="8">Homohexamer. Binds to nucleic acids. Binds single-stranded DNA and RNA with higher affinity than double-stranded DNA.</text>
</comment>
<protein>
    <recommendedName>
        <fullName evidence="3 9">Cysteine proteinase 1, mitochondrial</fullName>
        <ecNumber evidence="2 9">3.4.22.40</ecNumber>
    </recommendedName>
</protein>
<dbReference type="GO" id="GO:0004197">
    <property type="term" value="F:cysteine-type endopeptidase activity"/>
    <property type="evidence" value="ECO:0007669"/>
    <property type="project" value="UniProtKB-EC"/>
</dbReference>
<dbReference type="GO" id="GO:0070005">
    <property type="term" value="F:cysteine-type aminopeptidase activity"/>
    <property type="evidence" value="ECO:0007669"/>
    <property type="project" value="InterPro"/>
</dbReference>
<comment type="subcellular location">
    <subcellularLocation>
        <location evidence="9">Mitochondrion</location>
    </subcellularLocation>
    <subcellularLocation>
        <location evidence="9">Cytoplasm</location>
    </subcellularLocation>
</comment>
<evidence type="ECO:0000256" key="10">
    <source>
        <dbReference type="PIRSR" id="PIRSR005700-1"/>
    </source>
</evidence>
<accession>A0A5C3MH72</accession>
<feature type="active site" evidence="10">
    <location>
        <position position="123"/>
    </location>
</feature>
<keyword evidence="9" id="KW-0963">Cytoplasm</keyword>
<evidence type="ECO:0000313" key="12">
    <source>
        <dbReference type="Proteomes" id="UP000308652"/>
    </source>
</evidence>
<dbReference type="EMBL" id="ML213590">
    <property type="protein sequence ID" value="TFK44267.1"/>
    <property type="molecule type" value="Genomic_DNA"/>
</dbReference>
<feature type="active site" evidence="10">
    <location>
        <position position="449"/>
    </location>
</feature>
<evidence type="ECO:0000313" key="11">
    <source>
        <dbReference type="EMBL" id="TFK44267.1"/>
    </source>
</evidence>
<dbReference type="InterPro" id="IPR000169">
    <property type="entry name" value="Pept_cys_AS"/>
</dbReference>
<reference evidence="11 12" key="1">
    <citation type="journal article" date="2019" name="Nat. Ecol. Evol.">
        <title>Megaphylogeny resolves global patterns of mushroom evolution.</title>
        <authorList>
            <person name="Varga T."/>
            <person name="Krizsan K."/>
            <person name="Foldi C."/>
            <person name="Dima B."/>
            <person name="Sanchez-Garcia M."/>
            <person name="Sanchez-Ramirez S."/>
            <person name="Szollosi G.J."/>
            <person name="Szarkandi J.G."/>
            <person name="Papp V."/>
            <person name="Albert L."/>
            <person name="Andreopoulos W."/>
            <person name="Angelini C."/>
            <person name="Antonin V."/>
            <person name="Barry K.W."/>
            <person name="Bougher N.L."/>
            <person name="Buchanan P."/>
            <person name="Buyck B."/>
            <person name="Bense V."/>
            <person name="Catcheside P."/>
            <person name="Chovatia M."/>
            <person name="Cooper J."/>
            <person name="Damon W."/>
            <person name="Desjardin D."/>
            <person name="Finy P."/>
            <person name="Geml J."/>
            <person name="Haridas S."/>
            <person name="Hughes K."/>
            <person name="Justo A."/>
            <person name="Karasinski D."/>
            <person name="Kautmanova I."/>
            <person name="Kiss B."/>
            <person name="Kocsube S."/>
            <person name="Kotiranta H."/>
            <person name="LaButti K.M."/>
            <person name="Lechner B.E."/>
            <person name="Liimatainen K."/>
            <person name="Lipzen A."/>
            <person name="Lukacs Z."/>
            <person name="Mihaltcheva S."/>
            <person name="Morgado L.N."/>
            <person name="Niskanen T."/>
            <person name="Noordeloos M.E."/>
            <person name="Ohm R.A."/>
            <person name="Ortiz-Santana B."/>
            <person name="Ovrebo C."/>
            <person name="Racz N."/>
            <person name="Riley R."/>
            <person name="Savchenko A."/>
            <person name="Shiryaev A."/>
            <person name="Soop K."/>
            <person name="Spirin V."/>
            <person name="Szebenyi C."/>
            <person name="Tomsovsky M."/>
            <person name="Tulloss R.E."/>
            <person name="Uehling J."/>
            <person name="Grigoriev I.V."/>
            <person name="Vagvolgyi C."/>
            <person name="Papp T."/>
            <person name="Martin F.M."/>
            <person name="Miettinen O."/>
            <person name="Hibbett D.S."/>
            <person name="Nagy L.G."/>
        </authorList>
    </citation>
    <scope>NUCLEOTIDE SEQUENCE [LARGE SCALE GENOMIC DNA]</scope>
    <source>
        <strain evidence="11 12">CBS 166.37</strain>
    </source>
</reference>
<dbReference type="OrthoDB" id="2666448at2759"/>
<dbReference type="AlphaFoldDB" id="A0A5C3MH72"/>
<dbReference type="SUPFAM" id="SSF54001">
    <property type="entry name" value="Cysteine proteinases"/>
    <property type="match status" value="1"/>
</dbReference>
<dbReference type="Proteomes" id="UP000308652">
    <property type="component" value="Unassembled WGS sequence"/>
</dbReference>
<dbReference type="InterPro" id="IPR038765">
    <property type="entry name" value="Papain-like_cys_pep_sf"/>
</dbReference>
<keyword evidence="4 9" id="KW-0645">Protease</keyword>
<evidence type="ECO:0000256" key="1">
    <source>
        <dbReference type="ARBA" id="ARBA00000423"/>
    </source>
</evidence>
<feature type="active site" evidence="10">
    <location>
        <position position="427"/>
    </location>
</feature>
<comment type="similarity">
    <text evidence="9">Belongs to the peptidase C1 family.</text>
</comment>
<keyword evidence="12" id="KW-1185">Reference proteome</keyword>
<evidence type="ECO:0000256" key="7">
    <source>
        <dbReference type="ARBA" id="ARBA00025347"/>
    </source>
</evidence>
<gene>
    <name evidence="11" type="ORF">BDQ12DRAFT_672675</name>
</gene>
<dbReference type="PANTHER" id="PTHR10363">
    <property type="entry name" value="BLEOMYCIN HYDROLASE"/>
    <property type="match status" value="1"/>
</dbReference>
<evidence type="ECO:0000256" key="2">
    <source>
        <dbReference type="ARBA" id="ARBA00012465"/>
    </source>
</evidence>
<dbReference type="GO" id="GO:0005739">
    <property type="term" value="C:mitochondrion"/>
    <property type="evidence" value="ECO:0007669"/>
    <property type="project" value="UniProtKB-SubCell"/>
</dbReference>
<keyword evidence="9" id="KW-0496">Mitochondrion</keyword>
<name>A0A5C3MH72_9AGAR</name>
<evidence type="ECO:0000256" key="9">
    <source>
        <dbReference type="PIRNR" id="PIRNR005700"/>
    </source>
</evidence>
<comment type="function">
    <text evidence="9">Has aminopeptidase activity, shortening substrate peptides sequentially by 1 amino acid. Has bleomycin hydrolase activity, which can protect the cell from the toxic effects of bleomycin. Has homocysteine-thiolactonase activity, protecting the cell against homocysteine toxicity.</text>
</comment>
<comment type="catalytic activity">
    <reaction evidence="1 9">
        <text>Inactivates bleomycin B2 (a cytotoxic glycometallopeptide) by hydrolysis of a carboxyamide bond of beta-aminoalanine, but also shows general aminopeptidase activity. The specificity varies somewhat with source, but amino acid arylamides of Met, Leu and Ala are preferred.</text>
        <dbReference type="EC" id="3.4.22.40"/>
    </reaction>
</comment>
<dbReference type="GO" id="GO:0043418">
    <property type="term" value="P:homocysteine catabolic process"/>
    <property type="evidence" value="ECO:0007669"/>
    <property type="project" value="TreeGrafter"/>
</dbReference>